<evidence type="ECO:0000256" key="1">
    <source>
        <dbReference type="SAM" id="Phobius"/>
    </source>
</evidence>
<reference evidence="2 3" key="1">
    <citation type="journal article" date="2012" name="Proc. Natl. Acad. Sci. U.S.A.">
        <title>Genome streamlining and chemical defense in a coral reef symbiosis.</title>
        <authorList>
            <person name="Kwan J.C."/>
            <person name="Donia M.S."/>
            <person name="Han A.W."/>
            <person name="Hirose E."/>
            <person name="Haygood M.G."/>
            <person name="Schmidt E.W."/>
        </authorList>
    </citation>
    <scope>NUCLEOTIDE SEQUENCE [LARGE SCALE GENOMIC DNA]</scope>
    <source>
        <strain evidence="2 3">L2</strain>
    </source>
</reference>
<dbReference type="AlphaFoldDB" id="K7YFQ0"/>
<evidence type="ECO:0000313" key="3">
    <source>
        <dbReference type="Proteomes" id="UP000010077"/>
    </source>
</evidence>
<name>K7YFQ0_9PROT</name>
<feature type="transmembrane region" description="Helical" evidence="1">
    <location>
        <begin position="39"/>
        <end position="56"/>
    </location>
</feature>
<sequence>MLITKHHYNSNAIFWDMLRGISGFIITGLPLLMIPLATIVDVIFGSLAILFGIYLIRTWLRAYQIIEIEDKVIRSTGHMDIEIPWDKLDTMKLRYFSTRHNKECGSLELKLAGNGKELYLDNSINDFNILVSYCNLVASRNNICLSKTTIANLKAIGLIKITQDIKDNSK</sequence>
<keyword evidence="1" id="KW-0472">Membrane</keyword>
<keyword evidence="1" id="KW-0812">Transmembrane</keyword>
<organism evidence="2 3">
    <name type="scientific">Candidatus Endolissoclinum faulkneri L2</name>
    <dbReference type="NCBI Taxonomy" id="1193729"/>
    <lineage>
        <taxon>Bacteria</taxon>
        <taxon>Pseudomonadati</taxon>
        <taxon>Pseudomonadota</taxon>
        <taxon>Alphaproteobacteria</taxon>
        <taxon>Rhodospirillales</taxon>
        <taxon>Rhodospirillaceae</taxon>
        <taxon>Candidatus Endolissoclinum</taxon>
    </lineage>
</organism>
<dbReference type="OrthoDB" id="7365284at2"/>
<dbReference type="HOGENOM" id="CLU_1701001_0_0_5"/>
<accession>K7YFQ0</accession>
<evidence type="ECO:0000313" key="2">
    <source>
        <dbReference type="EMBL" id="AFX98400.1"/>
    </source>
</evidence>
<proteinExistence type="predicted"/>
<dbReference type="EMBL" id="CP003539">
    <property type="protein sequence ID" value="AFX98400.1"/>
    <property type="molecule type" value="Genomic_DNA"/>
</dbReference>
<dbReference type="KEGG" id="thal:A1OE_198"/>
<dbReference type="eggNOG" id="ENOG50332YX">
    <property type="taxonomic scope" value="Bacteria"/>
</dbReference>
<feature type="transmembrane region" description="Helical" evidence="1">
    <location>
        <begin position="12"/>
        <end position="33"/>
    </location>
</feature>
<keyword evidence="1" id="KW-1133">Transmembrane helix</keyword>
<dbReference type="Proteomes" id="UP000010077">
    <property type="component" value="Chromosome"/>
</dbReference>
<gene>
    <name evidence="2" type="ORF">A1OE_198</name>
</gene>
<dbReference type="RefSeq" id="WP_015087898.1">
    <property type="nucleotide sequence ID" value="NC_019566.1"/>
</dbReference>
<keyword evidence="3" id="KW-1185">Reference proteome</keyword>
<protein>
    <submittedName>
        <fullName evidence="2">Uncharacterized protein</fullName>
    </submittedName>
</protein>